<feature type="region of interest" description="Disordered" evidence="1">
    <location>
        <begin position="203"/>
        <end position="225"/>
    </location>
</feature>
<organism evidence="2 3">
    <name type="scientific">Phascolomyces articulosus</name>
    <dbReference type="NCBI Taxonomy" id="60185"/>
    <lineage>
        <taxon>Eukaryota</taxon>
        <taxon>Fungi</taxon>
        <taxon>Fungi incertae sedis</taxon>
        <taxon>Mucoromycota</taxon>
        <taxon>Mucoromycotina</taxon>
        <taxon>Mucoromycetes</taxon>
        <taxon>Mucorales</taxon>
        <taxon>Lichtheimiaceae</taxon>
        <taxon>Phascolomyces</taxon>
    </lineage>
</organism>
<dbReference type="AlphaFoldDB" id="A0AAD5JYC6"/>
<accession>A0AAD5JYC6</accession>
<feature type="region of interest" description="Disordered" evidence="1">
    <location>
        <begin position="269"/>
        <end position="296"/>
    </location>
</feature>
<evidence type="ECO:0000256" key="1">
    <source>
        <dbReference type="SAM" id="MobiDB-lite"/>
    </source>
</evidence>
<reference evidence="2" key="2">
    <citation type="submission" date="2023-02" db="EMBL/GenBank/DDBJ databases">
        <authorList>
            <consortium name="DOE Joint Genome Institute"/>
            <person name="Mondo S.J."/>
            <person name="Chang Y."/>
            <person name="Wang Y."/>
            <person name="Ahrendt S."/>
            <person name="Andreopoulos W."/>
            <person name="Barry K."/>
            <person name="Beard J."/>
            <person name="Benny G.L."/>
            <person name="Blankenship S."/>
            <person name="Bonito G."/>
            <person name="Cuomo C."/>
            <person name="Desiro A."/>
            <person name="Gervers K.A."/>
            <person name="Hundley H."/>
            <person name="Kuo A."/>
            <person name="LaButti K."/>
            <person name="Lang B.F."/>
            <person name="Lipzen A."/>
            <person name="O'Donnell K."/>
            <person name="Pangilinan J."/>
            <person name="Reynolds N."/>
            <person name="Sandor L."/>
            <person name="Smith M.W."/>
            <person name="Tsang A."/>
            <person name="Grigoriev I.V."/>
            <person name="Stajich J.E."/>
            <person name="Spatafora J.W."/>
        </authorList>
    </citation>
    <scope>NUCLEOTIDE SEQUENCE</scope>
    <source>
        <strain evidence="2">RSA 2281</strain>
    </source>
</reference>
<proteinExistence type="predicted"/>
<protein>
    <submittedName>
        <fullName evidence="2">Uncharacterized protein</fullName>
    </submittedName>
</protein>
<name>A0AAD5JYC6_9FUNG</name>
<dbReference type="EMBL" id="JAIXMP010000017">
    <property type="protein sequence ID" value="KAI9259687.1"/>
    <property type="molecule type" value="Genomic_DNA"/>
</dbReference>
<feature type="compositionally biased region" description="Basic and acidic residues" evidence="1">
    <location>
        <begin position="212"/>
        <end position="222"/>
    </location>
</feature>
<evidence type="ECO:0000313" key="3">
    <source>
        <dbReference type="Proteomes" id="UP001209540"/>
    </source>
</evidence>
<gene>
    <name evidence="2" type="ORF">BDA99DRAFT_583061</name>
</gene>
<comment type="caution">
    <text evidence="2">The sequence shown here is derived from an EMBL/GenBank/DDBJ whole genome shotgun (WGS) entry which is preliminary data.</text>
</comment>
<feature type="region of interest" description="Disordered" evidence="1">
    <location>
        <begin position="487"/>
        <end position="521"/>
    </location>
</feature>
<keyword evidence="3" id="KW-1185">Reference proteome</keyword>
<sequence length="521" mass="60028">KRRSRVSRAANHTSLYTFFNYNFFLFYNNITLSSNKKEKAIKNVFTPNRLNISTITPSSEHRIHKHRTTSSTTLLHTTKAIDNNRLRMDDRDTGTDGKHLINRNANNQITAENNEESQPFIEEAISSFPSLPSPTASQVEINNVPSWAQFIVRNQHEMQRKVEAQATELKVQSGKLKLFQKIMEENKELKSQLEAAYAKIKELESQQSTTTSKEDTTRKPMDQDILLTGTCESIHSLSHEEWEKRKVEIEARKHQQQQQDGVKQLQQLKKLEQSQQQRQQQKYHHQQQQPTKNETATSYAKIAGKNLPPKKRVQQPPTEKMVQWARRLLQPASGPTAYTFIYMGAPRRALHSEIRKALSLVGVAKERVIDIQFPTHGTVGLLVHASYEKEIRELLTQAKLPPKEGFNPIAASTIGNPTLLATLSEEERATEAKKIYQERMLNMCSRMPKRHLGIAILRHFTSLPEEDPHHIELEYWVKFQEKHPKPMYHKRPQLDNAEDAKRLLSGNNDSTNDGSEPMQEE</sequence>
<feature type="compositionally biased region" description="Low complexity" evidence="1">
    <location>
        <begin position="269"/>
        <end position="280"/>
    </location>
</feature>
<feature type="compositionally biased region" description="Polar residues" evidence="1">
    <location>
        <begin position="505"/>
        <end position="514"/>
    </location>
</feature>
<feature type="non-terminal residue" evidence="2">
    <location>
        <position position="1"/>
    </location>
</feature>
<evidence type="ECO:0000313" key="2">
    <source>
        <dbReference type="EMBL" id="KAI9259687.1"/>
    </source>
</evidence>
<reference evidence="2" key="1">
    <citation type="journal article" date="2022" name="IScience">
        <title>Evolution of zygomycete secretomes and the origins of terrestrial fungal ecologies.</title>
        <authorList>
            <person name="Chang Y."/>
            <person name="Wang Y."/>
            <person name="Mondo S."/>
            <person name="Ahrendt S."/>
            <person name="Andreopoulos W."/>
            <person name="Barry K."/>
            <person name="Beard J."/>
            <person name="Benny G.L."/>
            <person name="Blankenship S."/>
            <person name="Bonito G."/>
            <person name="Cuomo C."/>
            <person name="Desiro A."/>
            <person name="Gervers K.A."/>
            <person name="Hundley H."/>
            <person name="Kuo A."/>
            <person name="LaButti K."/>
            <person name="Lang B.F."/>
            <person name="Lipzen A."/>
            <person name="O'Donnell K."/>
            <person name="Pangilinan J."/>
            <person name="Reynolds N."/>
            <person name="Sandor L."/>
            <person name="Smith M.E."/>
            <person name="Tsang A."/>
            <person name="Grigoriev I.V."/>
            <person name="Stajich J.E."/>
            <person name="Spatafora J.W."/>
        </authorList>
    </citation>
    <scope>NUCLEOTIDE SEQUENCE</scope>
    <source>
        <strain evidence="2">RSA 2281</strain>
    </source>
</reference>
<dbReference type="Proteomes" id="UP001209540">
    <property type="component" value="Unassembled WGS sequence"/>
</dbReference>